<sequence length="170" mass="18704">MNTPSWDLFIGLFFIIGVSYGFILQREKTTVTILSAYVGLVIAQALNPIVQGFFSGDKTIGSFFIRANASPFTVQVAIFLIVTVLMSTRAGIIGQRARGLLSPIEVLIYSFLNSALIISSIINFMPEDKKTALLASSKLASKIITYNIWWLILPVLALVIIGFRKGIDKE</sequence>
<dbReference type="Proteomes" id="UP000315589">
    <property type="component" value="Unassembled WGS sequence"/>
</dbReference>
<keyword evidence="1" id="KW-0812">Transmembrane</keyword>
<organism evidence="2 3">
    <name type="scientific">Candidatus Berkelbacteria bacterium Licking1014_85</name>
    <dbReference type="NCBI Taxonomy" id="2017148"/>
    <lineage>
        <taxon>Bacteria</taxon>
        <taxon>Candidatus Berkelbacteria</taxon>
    </lineage>
</organism>
<keyword evidence="1" id="KW-0472">Membrane</keyword>
<evidence type="ECO:0008006" key="4">
    <source>
        <dbReference type="Google" id="ProtNLM"/>
    </source>
</evidence>
<name>A0A554LFS7_9BACT</name>
<dbReference type="EMBL" id="VMGI01000099">
    <property type="protein sequence ID" value="TSC91708.1"/>
    <property type="molecule type" value="Genomic_DNA"/>
</dbReference>
<feature type="transmembrane region" description="Helical" evidence="1">
    <location>
        <begin position="6"/>
        <end position="24"/>
    </location>
</feature>
<feature type="transmembrane region" description="Helical" evidence="1">
    <location>
        <begin position="31"/>
        <end position="54"/>
    </location>
</feature>
<evidence type="ECO:0000313" key="3">
    <source>
        <dbReference type="Proteomes" id="UP000315589"/>
    </source>
</evidence>
<feature type="transmembrane region" description="Helical" evidence="1">
    <location>
        <begin position="144"/>
        <end position="163"/>
    </location>
</feature>
<dbReference type="AlphaFoldDB" id="A0A554LFS7"/>
<comment type="caution">
    <text evidence="2">The sequence shown here is derived from an EMBL/GenBank/DDBJ whole genome shotgun (WGS) entry which is preliminary data.</text>
</comment>
<accession>A0A554LFS7</accession>
<feature type="transmembrane region" description="Helical" evidence="1">
    <location>
        <begin position="74"/>
        <end position="94"/>
    </location>
</feature>
<evidence type="ECO:0000313" key="2">
    <source>
        <dbReference type="EMBL" id="TSC91708.1"/>
    </source>
</evidence>
<reference evidence="2 3" key="1">
    <citation type="submission" date="2017-07" db="EMBL/GenBank/DDBJ databases">
        <title>Mechanisms for carbon and nitrogen cycling indicate functional differentiation within the Candidate Phyla Radiation.</title>
        <authorList>
            <person name="Danczak R.E."/>
            <person name="Johnston M.D."/>
            <person name="Kenah C."/>
            <person name="Slattery M."/>
            <person name="Wrighton K.C."/>
            <person name="Wilkins M.J."/>
        </authorList>
    </citation>
    <scope>NUCLEOTIDE SEQUENCE [LARGE SCALE GENOMIC DNA]</scope>
    <source>
        <strain evidence="2">Licking1014_85</strain>
    </source>
</reference>
<protein>
    <recommendedName>
        <fullName evidence="4">Colicin V production protein</fullName>
    </recommendedName>
</protein>
<keyword evidence="1" id="KW-1133">Transmembrane helix</keyword>
<gene>
    <name evidence="2" type="ORF">CEN91_600</name>
</gene>
<feature type="transmembrane region" description="Helical" evidence="1">
    <location>
        <begin position="106"/>
        <end position="124"/>
    </location>
</feature>
<proteinExistence type="predicted"/>
<evidence type="ECO:0000256" key="1">
    <source>
        <dbReference type="SAM" id="Phobius"/>
    </source>
</evidence>